<keyword evidence="6" id="KW-0675">Receptor</keyword>
<keyword evidence="2" id="KW-0472">Membrane</keyword>
<feature type="domain" description="TonB-dependent receptor plug" evidence="5">
    <location>
        <begin position="151"/>
        <end position="237"/>
    </location>
</feature>
<proteinExistence type="inferred from homology"/>
<evidence type="ECO:0000256" key="1">
    <source>
        <dbReference type="ARBA" id="ARBA00022729"/>
    </source>
</evidence>
<feature type="domain" description="TonB-dependent receptor-like beta-barrel" evidence="4">
    <location>
        <begin position="330"/>
        <end position="753"/>
    </location>
</feature>
<dbReference type="SUPFAM" id="SSF56935">
    <property type="entry name" value="Porins"/>
    <property type="match status" value="1"/>
</dbReference>
<evidence type="ECO:0000313" key="6">
    <source>
        <dbReference type="EMBL" id="QHT65718.1"/>
    </source>
</evidence>
<dbReference type="GO" id="GO:0015344">
    <property type="term" value="F:siderophore uptake transmembrane transporter activity"/>
    <property type="evidence" value="ECO:0007669"/>
    <property type="project" value="TreeGrafter"/>
</dbReference>
<dbReference type="GO" id="GO:0009279">
    <property type="term" value="C:cell outer membrane"/>
    <property type="evidence" value="ECO:0007669"/>
    <property type="project" value="UniProtKB-SubCell"/>
</dbReference>
<dbReference type="Gene3D" id="2.60.40.1120">
    <property type="entry name" value="Carboxypeptidase-like, regulatory domain"/>
    <property type="match status" value="1"/>
</dbReference>
<dbReference type="InterPro" id="IPR000531">
    <property type="entry name" value="Beta-barrel_TonB"/>
</dbReference>
<comment type="similarity">
    <text evidence="2">Belongs to the TonB-dependent receptor family.</text>
</comment>
<reference evidence="6 7" key="1">
    <citation type="submission" date="2020-01" db="EMBL/GenBank/DDBJ databases">
        <authorList>
            <person name="Kim M.K."/>
        </authorList>
    </citation>
    <scope>NUCLEOTIDE SEQUENCE [LARGE SCALE GENOMIC DNA]</scope>
    <source>
        <strain evidence="6 7">172606-1</strain>
    </source>
</reference>
<comment type="subcellular location">
    <subcellularLocation>
        <location evidence="2">Cell outer membrane</location>
    </subcellularLocation>
</comment>
<dbReference type="GO" id="GO:0044718">
    <property type="term" value="P:siderophore transmembrane transport"/>
    <property type="evidence" value="ECO:0007669"/>
    <property type="project" value="TreeGrafter"/>
</dbReference>
<dbReference type="KEGG" id="rhoz:GXP67_03070"/>
<accession>A0A6C0GCW1</accession>
<evidence type="ECO:0000259" key="5">
    <source>
        <dbReference type="Pfam" id="PF07715"/>
    </source>
</evidence>
<keyword evidence="1 3" id="KW-0732">Signal</keyword>
<evidence type="ECO:0000256" key="2">
    <source>
        <dbReference type="RuleBase" id="RU003357"/>
    </source>
</evidence>
<dbReference type="AlphaFoldDB" id="A0A6C0GCW1"/>
<feature type="chain" id="PRO_5025425259" evidence="3">
    <location>
        <begin position="20"/>
        <end position="790"/>
    </location>
</feature>
<evidence type="ECO:0000256" key="3">
    <source>
        <dbReference type="SAM" id="SignalP"/>
    </source>
</evidence>
<dbReference type="Pfam" id="PF00593">
    <property type="entry name" value="TonB_dep_Rec_b-barrel"/>
    <property type="match status" value="1"/>
</dbReference>
<sequence length="790" mass="88513">MNKLFILLLILWCSQIALAQQTGTQTIKGTILDAQSRYPLVGANIVVIGVEPLIGTSTDTDGNFRLTNVPLGRQALKITYLGYQERTLSNILVTSGKEVVLTIDLEEQVITAQEVVVTAEREKSSVNNELATVSARSFDVEETSRYAGSRNDPARMAANFAGVSGANDARNDIVIRGNSPAGLLWRLDGINIPNPNHYGALGASGGPVSMLNNNVLDRSDFLTAAFPAQYGNALAGVFDLQMRSGNNEKREYLGQIGFNGFELGAEGPFSKKSKASYLVNYRYSTLGVFQAIGLEFGTGSATPQYQDLSFKIDIPTAKTGRFTVFGIGGTSNIKFLGNEVDTTSSSNLFGEENSDSYSEFRTGIVGISHLYYFNPSTYSKISLAASSAWQSFKEDSLSLEDRTPFRRENVEFTQNKYSVNALLSKKFNARNNVTAGVIVDLYDFDLLNEMLNEKQELYPIRNTQGQTVLTQAYAQWQHRFSEQLTLNSGLNFQHLSLNNSIALEPRVGLKYQLTPRQSVNFGYGYHSQMQPLLTYFNQTTVAENVNLLTNKNMKFTRSQHLALGYDHMLGSNLRLKLETYYQYISNAPVERNYSSFSLLNFGADFDIPAEDSLVNEGTGRNYGIELTLEKFYSNGYYFLFTSSLFDSKYKGSDKILRNTTFNGQYVVNLLAGKEFKVGRKNNSFNIDWKLTVAGGRQVTPIDFVKSQQAGEAVYIDSEAFSQQLSNYLRTDIKLSYRMNRKKTTHEFSLDLQNFTNNQNVFMQRYNARTNQIATEYQIGFFPIPQYRILF</sequence>
<dbReference type="Pfam" id="PF07715">
    <property type="entry name" value="Plug"/>
    <property type="match status" value="1"/>
</dbReference>
<dbReference type="InterPro" id="IPR008969">
    <property type="entry name" value="CarboxyPept-like_regulatory"/>
</dbReference>
<evidence type="ECO:0000259" key="4">
    <source>
        <dbReference type="Pfam" id="PF00593"/>
    </source>
</evidence>
<name>A0A6C0GCW1_9BACT</name>
<dbReference type="SUPFAM" id="SSF49464">
    <property type="entry name" value="Carboxypeptidase regulatory domain-like"/>
    <property type="match status" value="1"/>
</dbReference>
<dbReference type="EMBL" id="CP048222">
    <property type="protein sequence ID" value="QHT65718.1"/>
    <property type="molecule type" value="Genomic_DNA"/>
</dbReference>
<keyword evidence="2" id="KW-0798">TonB box</keyword>
<dbReference type="Pfam" id="PF13715">
    <property type="entry name" value="CarbopepD_reg_2"/>
    <property type="match status" value="1"/>
</dbReference>
<keyword evidence="7" id="KW-1185">Reference proteome</keyword>
<feature type="signal peptide" evidence="3">
    <location>
        <begin position="1"/>
        <end position="19"/>
    </location>
</feature>
<gene>
    <name evidence="6" type="ORF">GXP67_03070</name>
</gene>
<organism evidence="6 7">
    <name type="scientific">Rhodocytophaga rosea</name>
    <dbReference type="NCBI Taxonomy" id="2704465"/>
    <lineage>
        <taxon>Bacteria</taxon>
        <taxon>Pseudomonadati</taxon>
        <taxon>Bacteroidota</taxon>
        <taxon>Cytophagia</taxon>
        <taxon>Cytophagales</taxon>
        <taxon>Rhodocytophagaceae</taxon>
        <taxon>Rhodocytophaga</taxon>
    </lineage>
</organism>
<evidence type="ECO:0000313" key="7">
    <source>
        <dbReference type="Proteomes" id="UP000480178"/>
    </source>
</evidence>
<dbReference type="InterPro" id="IPR037066">
    <property type="entry name" value="Plug_dom_sf"/>
</dbReference>
<dbReference type="PANTHER" id="PTHR30069:SF29">
    <property type="entry name" value="HEMOGLOBIN AND HEMOGLOBIN-HAPTOGLOBIN-BINDING PROTEIN 1-RELATED"/>
    <property type="match status" value="1"/>
</dbReference>
<dbReference type="Proteomes" id="UP000480178">
    <property type="component" value="Chromosome"/>
</dbReference>
<dbReference type="Gene3D" id="2.170.130.10">
    <property type="entry name" value="TonB-dependent receptor, plug domain"/>
    <property type="match status" value="1"/>
</dbReference>
<protein>
    <submittedName>
        <fullName evidence="6">TonB-dependent receptor</fullName>
    </submittedName>
</protein>
<dbReference type="PANTHER" id="PTHR30069">
    <property type="entry name" value="TONB-DEPENDENT OUTER MEMBRANE RECEPTOR"/>
    <property type="match status" value="1"/>
</dbReference>
<dbReference type="InterPro" id="IPR039426">
    <property type="entry name" value="TonB-dep_rcpt-like"/>
</dbReference>
<dbReference type="RefSeq" id="WP_162441798.1">
    <property type="nucleotide sequence ID" value="NZ_CP048222.1"/>
</dbReference>
<dbReference type="InterPro" id="IPR012910">
    <property type="entry name" value="Plug_dom"/>
</dbReference>